<dbReference type="SUPFAM" id="SSF103473">
    <property type="entry name" value="MFS general substrate transporter"/>
    <property type="match status" value="1"/>
</dbReference>
<feature type="transmembrane region" description="Helical" evidence="5">
    <location>
        <begin position="52"/>
        <end position="73"/>
    </location>
</feature>
<feature type="transmembrane region" description="Helical" evidence="5">
    <location>
        <begin position="15"/>
        <end position="32"/>
    </location>
</feature>
<dbReference type="PROSITE" id="PS50850">
    <property type="entry name" value="MFS"/>
    <property type="match status" value="1"/>
</dbReference>
<accession>A0ABW4RVL8</accession>
<comment type="subcellular location">
    <subcellularLocation>
        <location evidence="1">Cell membrane</location>
        <topology evidence="1">Multi-pass membrane protein</topology>
    </subcellularLocation>
</comment>
<dbReference type="InterPro" id="IPR020846">
    <property type="entry name" value="MFS_dom"/>
</dbReference>
<protein>
    <submittedName>
        <fullName evidence="7">MFS transporter</fullName>
    </submittedName>
</protein>
<evidence type="ECO:0000313" key="8">
    <source>
        <dbReference type="Proteomes" id="UP001597326"/>
    </source>
</evidence>
<keyword evidence="3 5" id="KW-1133">Transmembrane helix</keyword>
<proteinExistence type="predicted"/>
<dbReference type="Gene3D" id="1.20.1250.20">
    <property type="entry name" value="MFS general substrate transporter like domains"/>
    <property type="match status" value="1"/>
</dbReference>
<keyword evidence="4 5" id="KW-0472">Membrane</keyword>
<feature type="transmembrane region" description="Helical" evidence="5">
    <location>
        <begin position="349"/>
        <end position="373"/>
    </location>
</feature>
<dbReference type="InterPro" id="IPR036259">
    <property type="entry name" value="MFS_trans_sf"/>
</dbReference>
<dbReference type="Pfam" id="PF07690">
    <property type="entry name" value="MFS_1"/>
    <property type="match status" value="1"/>
</dbReference>
<evidence type="ECO:0000256" key="3">
    <source>
        <dbReference type="ARBA" id="ARBA00022989"/>
    </source>
</evidence>
<evidence type="ECO:0000313" key="7">
    <source>
        <dbReference type="EMBL" id="MFD1889673.1"/>
    </source>
</evidence>
<comment type="caution">
    <text evidence="7">The sequence shown here is derived from an EMBL/GenBank/DDBJ whole genome shotgun (WGS) entry which is preliminary data.</text>
</comment>
<evidence type="ECO:0000256" key="2">
    <source>
        <dbReference type="ARBA" id="ARBA00022692"/>
    </source>
</evidence>
<gene>
    <name evidence="7" type="ORF">ACFSCS_05635</name>
</gene>
<dbReference type="InterPro" id="IPR011701">
    <property type="entry name" value="MFS"/>
</dbReference>
<feature type="transmembrane region" description="Helical" evidence="5">
    <location>
        <begin position="263"/>
        <end position="280"/>
    </location>
</feature>
<feature type="transmembrane region" description="Helical" evidence="5">
    <location>
        <begin position="183"/>
        <end position="202"/>
    </location>
</feature>
<dbReference type="PANTHER" id="PTHR23542:SF1">
    <property type="entry name" value="MAJOR FACILITATOR SUPERFAMILY (MFS) PROFILE DOMAIN-CONTAINING PROTEIN"/>
    <property type="match status" value="1"/>
</dbReference>
<feature type="transmembrane region" description="Helical" evidence="5">
    <location>
        <begin position="223"/>
        <end position="243"/>
    </location>
</feature>
<evidence type="ECO:0000256" key="5">
    <source>
        <dbReference type="SAM" id="Phobius"/>
    </source>
</evidence>
<feature type="transmembrane region" description="Helical" evidence="5">
    <location>
        <begin position="292"/>
        <end position="309"/>
    </location>
</feature>
<feature type="transmembrane region" description="Helical" evidence="5">
    <location>
        <begin position="85"/>
        <end position="106"/>
    </location>
</feature>
<feature type="transmembrane region" description="Helical" evidence="5">
    <location>
        <begin position="379"/>
        <end position="398"/>
    </location>
</feature>
<keyword evidence="8" id="KW-1185">Reference proteome</keyword>
<dbReference type="PANTHER" id="PTHR23542">
    <property type="match status" value="1"/>
</dbReference>
<feature type="transmembrane region" description="Helical" evidence="5">
    <location>
        <begin position="315"/>
        <end position="337"/>
    </location>
</feature>
<evidence type="ECO:0000259" key="6">
    <source>
        <dbReference type="PROSITE" id="PS50850"/>
    </source>
</evidence>
<organism evidence="7 8">
    <name type="scientific">Luteococcus peritonei</name>
    <dbReference type="NCBI Taxonomy" id="88874"/>
    <lineage>
        <taxon>Bacteria</taxon>
        <taxon>Bacillati</taxon>
        <taxon>Actinomycetota</taxon>
        <taxon>Actinomycetes</taxon>
        <taxon>Propionibacteriales</taxon>
        <taxon>Propionibacteriaceae</taxon>
        <taxon>Luteococcus</taxon>
    </lineage>
</organism>
<name>A0ABW4RVL8_9ACTN</name>
<keyword evidence="2 5" id="KW-0812">Transmembrane</keyword>
<dbReference type="RefSeq" id="WP_343872748.1">
    <property type="nucleotide sequence ID" value="NZ_BAAAIX010000009.1"/>
</dbReference>
<evidence type="ECO:0000256" key="1">
    <source>
        <dbReference type="ARBA" id="ARBA00004651"/>
    </source>
</evidence>
<dbReference type="Proteomes" id="UP001597326">
    <property type="component" value="Unassembled WGS sequence"/>
</dbReference>
<dbReference type="EMBL" id="JBHUFZ010000011">
    <property type="protein sequence ID" value="MFD1889673.1"/>
    <property type="molecule type" value="Genomic_DNA"/>
</dbReference>
<reference evidence="8" key="1">
    <citation type="journal article" date="2019" name="Int. J. Syst. Evol. Microbiol.">
        <title>The Global Catalogue of Microorganisms (GCM) 10K type strain sequencing project: providing services to taxonomists for standard genome sequencing and annotation.</title>
        <authorList>
            <consortium name="The Broad Institute Genomics Platform"/>
            <consortium name="The Broad Institute Genome Sequencing Center for Infectious Disease"/>
            <person name="Wu L."/>
            <person name="Ma J."/>
        </authorList>
    </citation>
    <scope>NUCLEOTIDE SEQUENCE [LARGE SCALE GENOMIC DNA]</scope>
    <source>
        <strain evidence="8">CAIM 431</strain>
    </source>
</reference>
<sequence length="403" mass="40690">MTTTPTPRAGAEHSLLSAGGLAFLVAAALGRLPSSMVQLGYLMVLSQDGRGLAIGGLAVAAVGLGTAAGAPLVGRLVDRLGPIPAVAGATLVSLAAQTVFLLLLMAHAPSHWLLAAGFVVGAANPQIGPVARSHWSHLAARLRAPHLVSRALGYEGAVDEAGFVVGPVLAGALVSMLGPVPSAIAILALTAGLQGLFVLYLLRHRDDWRRQPSTEQERAHSSLGYGVLLPMLGCLGVGILFGATQTGLTALFNLRGTPGVTGLVYGCVGVGSGLASLLAGRLGERVAVPLRVFSGALLMALGALALGMLPGAAPASVVAVVMGSGAGITLVSCFAWMERIAPRDRMATMMTVLATCLTLGVSGGAAVAGRLAADPSHSFWPVHGSAMLALLAAVGMWLSSRRN</sequence>
<feature type="domain" description="Major facilitator superfamily (MFS) profile" evidence="6">
    <location>
        <begin position="222"/>
        <end position="403"/>
    </location>
</feature>
<evidence type="ECO:0000256" key="4">
    <source>
        <dbReference type="ARBA" id="ARBA00023136"/>
    </source>
</evidence>